<dbReference type="SUPFAM" id="SSF47384">
    <property type="entry name" value="Homodimeric domain of signal transducing histidine kinase"/>
    <property type="match status" value="1"/>
</dbReference>
<comment type="caution">
    <text evidence="20">The sequence shown here is derived from an EMBL/GenBank/DDBJ whole genome shotgun (WGS) entry which is preliminary data.</text>
</comment>
<evidence type="ECO:0000259" key="19">
    <source>
        <dbReference type="PROSITE" id="PS50894"/>
    </source>
</evidence>
<dbReference type="InterPro" id="IPR011006">
    <property type="entry name" value="CheY-like_superfamily"/>
</dbReference>
<keyword evidence="7 16" id="KW-0812">Transmembrane</keyword>
<keyword evidence="6" id="KW-0808">Transferase</keyword>
<evidence type="ECO:0000256" key="4">
    <source>
        <dbReference type="ARBA" id="ARBA00022475"/>
    </source>
</evidence>
<evidence type="ECO:0000256" key="3">
    <source>
        <dbReference type="ARBA" id="ARBA00012438"/>
    </source>
</evidence>
<proteinExistence type="predicted"/>
<dbReference type="InterPro" id="IPR003661">
    <property type="entry name" value="HisK_dim/P_dom"/>
</dbReference>
<feature type="domain" description="HPt" evidence="19">
    <location>
        <begin position="966"/>
        <end position="1061"/>
    </location>
</feature>
<dbReference type="CDD" id="cd16922">
    <property type="entry name" value="HATPase_EvgS-ArcB-TorS-like"/>
    <property type="match status" value="1"/>
</dbReference>
<evidence type="ECO:0000259" key="18">
    <source>
        <dbReference type="PROSITE" id="PS50110"/>
    </source>
</evidence>
<feature type="modified residue" description="Phosphohistidine" evidence="14">
    <location>
        <position position="1005"/>
    </location>
</feature>
<evidence type="ECO:0000313" key="21">
    <source>
        <dbReference type="Proteomes" id="UP000673394"/>
    </source>
</evidence>
<comment type="catalytic activity">
    <reaction evidence="1">
        <text>ATP + protein L-histidine = ADP + protein N-phospho-L-histidine.</text>
        <dbReference type="EC" id="2.7.13.3"/>
    </reaction>
</comment>
<evidence type="ECO:0000256" key="5">
    <source>
        <dbReference type="ARBA" id="ARBA00022553"/>
    </source>
</evidence>
<evidence type="ECO:0000256" key="12">
    <source>
        <dbReference type="ARBA" id="ARBA00023012"/>
    </source>
</evidence>
<dbReference type="EMBL" id="JAGKSP010000001">
    <property type="protein sequence ID" value="MBP3961298.1"/>
    <property type="molecule type" value="Genomic_DNA"/>
</dbReference>
<feature type="modified residue" description="4-aspartylphosphate" evidence="15">
    <location>
        <position position="878"/>
    </location>
</feature>
<dbReference type="Pfam" id="PF02518">
    <property type="entry name" value="HATPase_c"/>
    <property type="match status" value="1"/>
</dbReference>
<feature type="domain" description="Response regulatory" evidence="18">
    <location>
        <begin position="829"/>
        <end position="945"/>
    </location>
</feature>
<dbReference type="InterPro" id="IPR000014">
    <property type="entry name" value="PAS"/>
</dbReference>
<feature type="transmembrane region" description="Helical" evidence="16">
    <location>
        <begin position="66"/>
        <end position="87"/>
    </location>
</feature>
<keyword evidence="10" id="KW-0067">ATP-binding</keyword>
<dbReference type="PROSITE" id="PS50894">
    <property type="entry name" value="HPT"/>
    <property type="match status" value="1"/>
</dbReference>
<evidence type="ECO:0000256" key="1">
    <source>
        <dbReference type="ARBA" id="ARBA00000085"/>
    </source>
</evidence>
<sequence length="1061" mass="119205">MYQDLLFNFTLLGLCVFLITRLYVKLKAGSRLRLIIAMGIANGFAGILLSQFGHEIGRGITVDLKTIAVFIAAELGGPYAAILAFASMMVYRAVNNANYFYHIVSVGFFILLSCILLLRYVVHYWTRWCLMIISPLLIILIYDLLFDAITTESGLLIWSFYVLLGGALVASFLHYLLRSDAYRAELQGVKTDLSEMLNNQPGFSFKLIRSPNSFVFSVMGGQLLPHIALKPSDFLGKSIEEVTALSQETNRFLEERYIDAWKGSKQSYELSIQGGIFMTRLCPVYTNGVVTSVIGSVTDITELKEAQDRIKESEERYKVIVESSQDCIVSLTPQGEIISINAKGMSVFECDEMPPFSNLHEVLDIEDWAGWDAKFASALSNLQVEVFEAKLRVKKGQTIDYYVTLSPILGSDLAVVGLTATLHDLSALKRRQEADQANNAKSQIMAKVSHEIRTPLNGIIGLSRLLLNTDLSFVQKDYTDKIITSSHLLLGLINDILDLSKLEANKMMLEQISFNMDDMLSEITNTLSVLMDKKQIEIILDTPAELPDLVLGDPLRMKQTLLNLCSNAIKFTELGYVRIRVELVKQTDSSLSLRFLVEDTGIGISDEQISRLFEPFWQGNYLNQHSGTGLGLSIAYQLVSLMGGELQVESMWGVGSKFTFTLEFPIVQKCNPDSWDLTLIGGPLHVLVVEDHEVAQESLSQMLESFSCLVTAASNWSAMFKKLEEKNEALGPVSCIVLDMEIDDMYGHYSWEELIRISRKRGIHIITLSTAYAREELLSMMKNDYPDDMLIKPISRKELFRTLNSLLYPSLKHRSEHSASFIVKSKSIHLLLVEDNYINQQVARETLLMHGFQVTVASSGQEAIKLLDTTKVDLVLMDIFMPEMDGVETTTQIRCNDAFKQIPIVALTANVLKEDHDLYIASGMNEVILKPLDINQLLSVIQKWLPMKSAPAGIPLDKLRERLDGNTAIMDHVLKLFKKEYEHFTGHVLVDLEEGNITKVKRDVHTLIGVARNLMADELAQAAVLFEEVLIEDTANFKSQLLEVQRVLRETIDSIPEELQC</sequence>
<dbReference type="EC" id="2.7.13.3" evidence="3"/>
<keyword evidence="13 16" id="KW-0472">Membrane</keyword>
<evidence type="ECO:0000256" key="6">
    <source>
        <dbReference type="ARBA" id="ARBA00022679"/>
    </source>
</evidence>
<evidence type="ECO:0000256" key="16">
    <source>
        <dbReference type="SAM" id="Phobius"/>
    </source>
</evidence>
<dbReference type="Proteomes" id="UP000673394">
    <property type="component" value="Unassembled WGS sequence"/>
</dbReference>
<dbReference type="SMART" id="SM00387">
    <property type="entry name" value="HATPase_c"/>
    <property type="match status" value="1"/>
</dbReference>
<keyword evidence="4" id="KW-1003">Cell membrane</keyword>
<dbReference type="InterPro" id="IPR035965">
    <property type="entry name" value="PAS-like_dom_sf"/>
</dbReference>
<gene>
    <name evidence="20" type="ORF">I8J30_01135</name>
</gene>
<dbReference type="InterPro" id="IPR008207">
    <property type="entry name" value="Sig_transdc_His_kin_Hpt_dom"/>
</dbReference>
<dbReference type="Gene3D" id="3.40.50.2300">
    <property type="match status" value="2"/>
</dbReference>
<name>A0ABS5C5M5_9BACL</name>
<dbReference type="Pfam" id="PF13426">
    <property type="entry name" value="PAS_9"/>
    <property type="match status" value="1"/>
</dbReference>
<organism evidence="20 21">
    <name type="scientific">Paenibacillus lignilyticus</name>
    <dbReference type="NCBI Taxonomy" id="1172615"/>
    <lineage>
        <taxon>Bacteria</taxon>
        <taxon>Bacillati</taxon>
        <taxon>Bacillota</taxon>
        <taxon>Bacilli</taxon>
        <taxon>Bacillales</taxon>
        <taxon>Paenibacillaceae</taxon>
        <taxon>Paenibacillus</taxon>
    </lineage>
</organism>
<evidence type="ECO:0000256" key="7">
    <source>
        <dbReference type="ARBA" id="ARBA00022692"/>
    </source>
</evidence>
<dbReference type="RefSeq" id="WP_210654665.1">
    <property type="nucleotide sequence ID" value="NZ_JAGKSP010000001.1"/>
</dbReference>
<dbReference type="SUPFAM" id="SSF47226">
    <property type="entry name" value="Histidine-containing phosphotransfer domain, HPT domain"/>
    <property type="match status" value="1"/>
</dbReference>
<evidence type="ECO:0000256" key="15">
    <source>
        <dbReference type="PROSITE-ProRule" id="PRU00169"/>
    </source>
</evidence>
<dbReference type="CDD" id="cd00082">
    <property type="entry name" value="HisKA"/>
    <property type="match status" value="1"/>
</dbReference>
<dbReference type="PRINTS" id="PR00344">
    <property type="entry name" value="BCTRLSENSOR"/>
</dbReference>
<feature type="domain" description="Histidine kinase" evidence="17">
    <location>
        <begin position="447"/>
        <end position="666"/>
    </location>
</feature>
<dbReference type="InterPro" id="IPR003594">
    <property type="entry name" value="HATPase_dom"/>
</dbReference>
<reference evidence="20 21" key="1">
    <citation type="submission" date="2021-04" db="EMBL/GenBank/DDBJ databases">
        <title>Paenibacillus sp. DLE-14 whole genome sequence.</title>
        <authorList>
            <person name="Ham Y.J."/>
        </authorList>
    </citation>
    <scope>NUCLEOTIDE SEQUENCE [LARGE SCALE GENOMIC DNA]</scope>
    <source>
        <strain evidence="20 21">DLE-14</strain>
    </source>
</reference>
<dbReference type="InterPro" id="IPR004358">
    <property type="entry name" value="Sig_transdc_His_kin-like_C"/>
</dbReference>
<evidence type="ECO:0000256" key="13">
    <source>
        <dbReference type="ARBA" id="ARBA00023136"/>
    </source>
</evidence>
<dbReference type="Gene3D" id="3.30.565.10">
    <property type="entry name" value="Histidine kinase-like ATPase, C-terminal domain"/>
    <property type="match status" value="1"/>
</dbReference>
<keyword evidence="8" id="KW-0547">Nucleotide-binding</keyword>
<keyword evidence="5 15" id="KW-0597">Phosphoprotein</keyword>
<feature type="transmembrane region" description="Helical" evidence="16">
    <location>
        <begin position="124"/>
        <end position="145"/>
    </location>
</feature>
<dbReference type="SUPFAM" id="SSF52172">
    <property type="entry name" value="CheY-like"/>
    <property type="match status" value="2"/>
</dbReference>
<dbReference type="Pfam" id="PF00512">
    <property type="entry name" value="HisKA"/>
    <property type="match status" value="1"/>
</dbReference>
<evidence type="ECO:0000256" key="10">
    <source>
        <dbReference type="ARBA" id="ARBA00022840"/>
    </source>
</evidence>
<dbReference type="PANTHER" id="PTHR45339:SF1">
    <property type="entry name" value="HYBRID SIGNAL TRANSDUCTION HISTIDINE KINASE J"/>
    <property type="match status" value="1"/>
</dbReference>
<feature type="modified residue" description="4-aspartylphosphate" evidence="15">
    <location>
        <position position="739"/>
    </location>
</feature>
<evidence type="ECO:0000256" key="8">
    <source>
        <dbReference type="ARBA" id="ARBA00022741"/>
    </source>
</evidence>
<dbReference type="PROSITE" id="PS50110">
    <property type="entry name" value="RESPONSE_REGULATORY"/>
    <property type="match status" value="2"/>
</dbReference>
<feature type="transmembrane region" description="Helical" evidence="16">
    <location>
        <begin position="36"/>
        <end position="54"/>
    </location>
</feature>
<dbReference type="InterPro" id="IPR005467">
    <property type="entry name" value="His_kinase_dom"/>
</dbReference>
<feature type="transmembrane region" description="Helical" evidence="16">
    <location>
        <begin position="6"/>
        <end position="24"/>
    </location>
</feature>
<keyword evidence="12" id="KW-0902">Two-component regulatory system</keyword>
<keyword evidence="11 16" id="KW-1133">Transmembrane helix</keyword>
<dbReference type="CDD" id="cd17546">
    <property type="entry name" value="REC_hyHK_CKI1_RcsC-like"/>
    <property type="match status" value="1"/>
</dbReference>
<dbReference type="InterPro" id="IPR001789">
    <property type="entry name" value="Sig_transdc_resp-reg_receiver"/>
</dbReference>
<feature type="transmembrane region" description="Helical" evidence="16">
    <location>
        <begin position="99"/>
        <end position="118"/>
    </location>
</feature>
<dbReference type="Gene3D" id="3.30.450.20">
    <property type="entry name" value="PAS domain"/>
    <property type="match status" value="2"/>
</dbReference>
<dbReference type="SMART" id="SM00448">
    <property type="entry name" value="REC"/>
    <property type="match status" value="2"/>
</dbReference>
<comment type="subcellular location">
    <subcellularLocation>
        <location evidence="2">Cell membrane</location>
        <topology evidence="2">Multi-pass membrane protein</topology>
    </subcellularLocation>
</comment>
<dbReference type="PANTHER" id="PTHR45339">
    <property type="entry name" value="HYBRID SIGNAL TRANSDUCTION HISTIDINE KINASE J"/>
    <property type="match status" value="1"/>
</dbReference>
<dbReference type="Gene3D" id="1.10.287.130">
    <property type="match status" value="1"/>
</dbReference>
<feature type="domain" description="Response regulatory" evidence="18">
    <location>
        <begin position="685"/>
        <end position="807"/>
    </location>
</feature>
<dbReference type="SMART" id="SM00388">
    <property type="entry name" value="HisKA"/>
    <property type="match status" value="1"/>
</dbReference>
<evidence type="ECO:0000256" key="9">
    <source>
        <dbReference type="ARBA" id="ARBA00022777"/>
    </source>
</evidence>
<dbReference type="CDD" id="cd00156">
    <property type="entry name" value="REC"/>
    <property type="match status" value="1"/>
</dbReference>
<protein>
    <recommendedName>
        <fullName evidence="3">histidine kinase</fullName>
        <ecNumber evidence="3">2.7.13.3</ecNumber>
    </recommendedName>
</protein>
<evidence type="ECO:0000259" key="17">
    <source>
        <dbReference type="PROSITE" id="PS50109"/>
    </source>
</evidence>
<dbReference type="SUPFAM" id="SSF55785">
    <property type="entry name" value="PYP-like sensor domain (PAS domain)"/>
    <property type="match status" value="1"/>
</dbReference>
<evidence type="ECO:0000256" key="14">
    <source>
        <dbReference type="PROSITE-ProRule" id="PRU00110"/>
    </source>
</evidence>
<feature type="transmembrane region" description="Helical" evidence="16">
    <location>
        <begin position="157"/>
        <end position="177"/>
    </location>
</feature>
<dbReference type="Pfam" id="PF00072">
    <property type="entry name" value="Response_reg"/>
    <property type="match status" value="2"/>
</dbReference>
<dbReference type="PROSITE" id="PS50109">
    <property type="entry name" value="HIS_KIN"/>
    <property type="match status" value="1"/>
</dbReference>
<dbReference type="InterPro" id="IPR036097">
    <property type="entry name" value="HisK_dim/P_sf"/>
</dbReference>
<dbReference type="InterPro" id="IPR036641">
    <property type="entry name" value="HPT_dom_sf"/>
</dbReference>
<evidence type="ECO:0000256" key="11">
    <source>
        <dbReference type="ARBA" id="ARBA00022989"/>
    </source>
</evidence>
<keyword evidence="9" id="KW-0418">Kinase</keyword>
<accession>A0ABS5C5M5</accession>
<keyword evidence="21" id="KW-1185">Reference proteome</keyword>
<dbReference type="SUPFAM" id="SSF55874">
    <property type="entry name" value="ATPase domain of HSP90 chaperone/DNA topoisomerase II/histidine kinase"/>
    <property type="match status" value="1"/>
</dbReference>
<dbReference type="InterPro" id="IPR036890">
    <property type="entry name" value="HATPase_C_sf"/>
</dbReference>
<dbReference type="Gene3D" id="1.20.120.160">
    <property type="entry name" value="HPT domain"/>
    <property type="match status" value="1"/>
</dbReference>
<evidence type="ECO:0000256" key="2">
    <source>
        <dbReference type="ARBA" id="ARBA00004651"/>
    </source>
</evidence>
<dbReference type="NCBIfam" id="TIGR00229">
    <property type="entry name" value="sensory_box"/>
    <property type="match status" value="1"/>
</dbReference>
<evidence type="ECO:0000313" key="20">
    <source>
        <dbReference type="EMBL" id="MBP3961298.1"/>
    </source>
</evidence>